<dbReference type="FunFam" id="3.30.70.2740:FF:000001">
    <property type="entry name" value="D-lactate dehydrogenase mitochondrial"/>
    <property type="match status" value="1"/>
</dbReference>
<dbReference type="GO" id="GO:0005739">
    <property type="term" value="C:mitochondrion"/>
    <property type="evidence" value="ECO:0007669"/>
    <property type="project" value="UniProtKB-SubCell"/>
</dbReference>
<feature type="domain" description="FAD-binding PCMH-type" evidence="10">
    <location>
        <begin position="37"/>
        <end position="219"/>
    </location>
</feature>
<evidence type="ECO:0000256" key="8">
    <source>
        <dbReference type="ARBA" id="ARBA00023128"/>
    </source>
</evidence>
<dbReference type="EC" id="1.1.2.4" evidence="9"/>
<dbReference type="PANTHER" id="PTHR11748">
    <property type="entry name" value="D-LACTATE DEHYDROGENASE"/>
    <property type="match status" value="1"/>
</dbReference>
<keyword evidence="4" id="KW-0285">Flavoprotein</keyword>
<keyword evidence="5" id="KW-0274">FAD</keyword>
<comment type="subcellular location">
    <subcellularLocation>
        <location evidence="2">Mitochondrion</location>
    </subcellularLocation>
</comment>
<evidence type="ECO:0000256" key="6">
    <source>
        <dbReference type="ARBA" id="ARBA00022946"/>
    </source>
</evidence>
<dbReference type="GO" id="GO:0004458">
    <property type="term" value="F:D-lactate dehydrogenase (cytochrome) activity"/>
    <property type="evidence" value="ECO:0007669"/>
    <property type="project" value="UniProtKB-EC"/>
</dbReference>
<keyword evidence="12" id="KW-1185">Reference proteome</keyword>
<dbReference type="SUPFAM" id="SSF55103">
    <property type="entry name" value="FAD-linked oxidases, C-terminal domain"/>
    <property type="match status" value="1"/>
</dbReference>
<evidence type="ECO:0000313" key="12">
    <source>
        <dbReference type="Proteomes" id="UP000274131"/>
    </source>
</evidence>
<dbReference type="InterPro" id="IPR016164">
    <property type="entry name" value="FAD-linked_Oxase-like_C"/>
</dbReference>
<evidence type="ECO:0000313" key="13">
    <source>
        <dbReference type="WBParaSite" id="EVEC_0000912201-mRNA-1"/>
    </source>
</evidence>
<evidence type="ECO:0000313" key="11">
    <source>
        <dbReference type="EMBL" id="VDD93812.1"/>
    </source>
</evidence>
<proteinExistence type="inferred from homology"/>
<dbReference type="InterPro" id="IPR016166">
    <property type="entry name" value="FAD-bd_PCMH"/>
</dbReference>
<keyword evidence="6" id="KW-0809">Transit peptide</keyword>
<dbReference type="Gene3D" id="1.10.45.10">
    <property type="entry name" value="Vanillyl-alcohol Oxidase, Chain A, domain 4"/>
    <property type="match status" value="1"/>
</dbReference>
<dbReference type="EMBL" id="UXUI01009482">
    <property type="protein sequence ID" value="VDD93812.1"/>
    <property type="molecule type" value="Genomic_DNA"/>
</dbReference>
<dbReference type="InterPro" id="IPR016169">
    <property type="entry name" value="FAD-bd_PCMH_sub2"/>
</dbReference>
<dbReference type="Pfam" id="PF01565">
    <property type="entry name" value="FAD_binding_4"/>
    <property type="match status" value="1"/>
</dbReference>
<keyword evidence="7" id="KW-0560">Oxidoreductase</keyword>
<organism evidence="13">
    <name type="scientific">Enterobius vermicularis</name>
    <name type="common">Human pinworm</name>
    <dbReference type="NCBI Taxonomy" id="51028"/>
    <lineage>
        <taxon>Eukaryota</taxon>
        <taxon>Metazoa</taxon>
        <taxon>Ecdysozoa</taxon>
        <taxon>Nematoda</taxon>
        <taxon>Chromadorea</taxon>
        <taxon>Rhabditida</taxon>
        <taxon>Spirurina</taxon>
        <taxon>Oxyuridomorpha</taxon>
        <taxon>Oxyuroidea</taxon>
        <taxon>Oxyuridae</taxon>
        <taxon>Enterobius</taxon>
    </lineage>
</organism>
<dbReference type="Gene3D" id="3.30.70.2740">
    <property type="match status" value="1"/>
</dbReference>
<dbReference type="Gene3D" id="3.30.465.10">
    <property type="match status" value="1"/>
</dbReference>
<name>A0A0N4VEK7_ENTVE</name>
<gene>
    <name evidence="11" type="ORF">EVEC_LOCUS8563</name>
</gene>
<evidence type="ECO:0000256" key="7">
    <source>
        <dbReference type="ARBA" id="ARBA00023002"/>
    </source>
</evidence>
<evidence type="ECO:0000256" key="9">
    <source>
        <dbReference type="ARBA" id="ARBA00038897"/>
    </source>
</evidence>
<reference evidence="13" key="1">
    <citation type="submission" date="2017-02" db="UniProtKB">
        <authorList>
            <consortium name="WormBaseParasite"/>
        </authorList>
    </citation>
    <scope>IDENTIFICATION</scope>
</reference>
<sequence>RNVTRIIPQLEKVLGAGSVKTSEAVRQQHSHDEGHFSGNLPDVVVQPKSAQEVSEILKICNENRIPVIPFGTGTGLEGGVNAIVVRLLFGIDLMSMDKITAVNCEDFTSSVQPGVTRKTLNTHLRNTGLWFAVDPGADASICGMAATCASGTNAVRYGTMLQNTVNLEVVLPDGDILNTRGRSRRPRKSSAGYNLTELFVGSEGTLAVITEATVRLHAMPSFISAAVCSFPDIHKGVNAVVAVLQCSIPVARIEFMDQLQVAACNKFSNLTLPELPSIFLEFHGCTEEEVKNQAELVGNICQEYSGSDFSWSHLPEEREKLWKARHNAYYAAVATRKNSRGFCTDVCVPVSKLADVVTETRKDIDSSGIFGTIVGHVGDGNFHCVFPVDEDNKDEMSVVWGLSNRLVERALAVGGTCTGEHGIGLGKRSYLKKEFGDIGLKVMLNVKKAIDPNGIMNPGKVFL</sequence>
<accession>A0A0N4VEK7</accession>
<dbReference type="WBParaSite" id="EVEC_0000912201-mRNA-1">
    <property type="protein sequence ID" value="EVEC_0000912201-mRNA-1"/>
    <property type="gene ID" value="EVEC_0000912201"/>
</dbReference>
<dbReference type="FunFam" id="1.10.45.10:FF:000001">
    <property type="entry name" value="D-lactate dehydrogenase mitochondrial"/>
    <property type="match status" value="1"/>
</dbReference>
<reference evidence="11 12" key="2">
    <citation type="submission" date="2018-10" db="EMBL/GenBank/DDBJ databases">
        <authorList>
            <consortium name="Pathogen Informatics"/>
        </authorList>
    </citation>
    <scope>NUCLEOTIDE SEQUENCE [LARGE SCALE GENOMIC DNA]</scope>
</reference>
<evidence type="ECO:0000259" key="10">
    <source>
        <dbReference type="PROSITE" id="PS51387"/>
    </source>
</evidence>
<dbReference type="InterPro" id="IPR004113">
    <property type="entry name" value="FAD-bd_oxidored_4_C"/>
</dbReference>
<dbReference type="PROSITE" id="PS51387">
    <property type="entry name" value="FAD_PCMH"/>
    <property type="match status" value="1"/>
</dbReference>
<dbReference type="SUPFAM" id="SSF56176">
    <property type="entry name" value="FAD-binding/transporter-associated domain-like"/>
    <property type="match status" value="1"/>
</dbReference>
<protein>
    <recommendedName>
        <fullName evidence="9">D-lactate dehydrogenase (cytochrome)</fullName>
        <ecNumber evidence="9">1.1.2.4</ecNumber>
    </recommendedName>
</protein>
<keyword evidence="8" id="KW-0496">Mitochondrion</keyword>
<dbReference type="STRING" id="51028.A0A0N4VEK7"/>
<evidence type="ECO:0000256" key="4">
    <source>
        <dbReference type="ARBA" id="ARBA00022630"/>
    </source>
</evidence>
<evidence type="ECO:0000256" key="2">
    <source>
        <dbReference type="ARBA" id="ARBA00004173"/>
    </source>
</evidence>
<dbReference type="PANTHER" id="PTHR11748:SF111">
    <property type="entry name" value="D-LACTATE DEHYDROGENASE, MITOCHONDRIAL-RELATED"/>
    <property type="match status" value="1"/>
</dbReference>
<evidence type="ECO:0000256" key="1">
    <source>
        <dbReference type="ARBA" id="ARBA00001974"/>
    </source>
</evidence>
<dbReference type="OrthoDB" id="5332616at2759"/>
<comment type="similarity">
    <text evidence="3">Belongs to the FAD-binding oxidoreductase/transferase type 4 family.</text>
</comment>
<dbReference type="AlphaFoldDB" id="A0A0N4VEK7"/>
<dbReference type="GO" id="GO:0071949">
    <property type="term" value="F:FAD binding"/>
    <property type="evidence" value="ECO:0007669"/>
    <property type="project" value="InterPro"/>
</dbReference>
<evidence type="ECO:0000256" key="5">
    <source>
        <dbReference type="ARBA" id="ARBA00022827"/>
    </source>
</evidence>
<dbReference type="GO" id="GO:1903457">
    <property type="term" value="P:lactate catabolic process"/>
    <property type="evidence" value="ECO:0007669"/>
    <property type="project" value="TreeGrafter"/>
</dbReference>
<dbReference type="FunFam" id="3.30.465.10:FF:000016">
    <property type="entry name" value="probable D-lactate dehydrogenase, mitochondrial"/>
    <property type="match status" value="1"/>
</dbReference>
<comment type="cofactor">
    <cofactor evidence="1">
        <name>FAD</name>
        <dbReference type="ChEBI" id="CHEBI:57692"/>
    </cofactor>
</comment>
<dbReference type="InterPro" id="IPR036318">
    <property type="entry name" value="FAD-bd_PCMH-like_sf"/>
</dbReference>
<dbReference type="Pfam" id="PF02913">
    <property type="entry name" value="FAD-oxidase_C"/>
    <property type="match status" value="1"/>
</dbReference>
<dbReference type="Proteomes" id="UP000274131">
    <property type="component" value="Unassembled WGS sequence"/>
</dbReference>
<dbReference type="GO" id="GO:0008720">
    <property type="term" value="F:D-lactate dehydrogenase (NAD+) activity"/>
    <property type="evidence" value="ECO:0007669"/>
    <property type="project" value="TreeGrafter"/>
</dbReference>
<dbReference type="InterPro" id="IPR016171">
    <property type="entry name" value="Vanillyl_alc_oxidase_C-sub2"/>
</dbReference>
<evidence type="ECO:0000256" key="3">
    <source>
        <dbReference type="ARBA" id="ARBA00008000"/>
    </source>
</evidence>
<dbReference type="InterPro" id="IPR006094">
    <property type="entry name" value="Oxid_FAD_bind_N"/>
</dbReference>